<accession>A0ABM8D169</accession>
<reference evidence="1 2" key="1">
    <citation type="submission" date="2022-11" db="EMBL/GenBank/DDBJ databases">
        <title>Genome Sequencing of Nocardia sp. ON39_IFM12276 and assembly.</title>
        <authorList>
            <person name="Shimojima M."/>
            <person name="Toyokawa M."/>
            <person name="Uesaka K."/>
        </authorList>
    </citation>
    <scope>NUCLEOTIDE SEQUENCE [LARGE SCALE GENOMIC DNA]</scope>
    <source>
        <strain evidence="1 2">IFM 12276</strain>
    </source>
</reference>
<evidence type="ECO:0000313" key="2">
    <source>
        <dbReference type="Proteomes" id="UP001317870"/>
    </source>
</evidence>
<gene>
    <name evidence="1" type="ORF">IFM12276_40900</name>
</gene>
<sequence length="80" mass="9226">MRRSEIDGLCATWLLSWDHLISVVAVHDTSDTLAVVSFGTDEYPDLARARELRPELATLWDAVRHDFWNEITSPNPRSFR</sequence>
<evidence type="ECO:0000313" key="1">
    <source>
        <dbReference type="EMBL" id="BDU01062.1"/>
    </source>
</evidence>
<proteinExistence type="predicted"/>
<dbReference type="Proteomes" id="UP001317870">
    <property type="component" value="Chromosome"/>
</dbReference>
<dbReference type="EMBL" id="AP026978">
    <property type="protein sequence ID" value="BDU01062.1"/>
    <property type="molecule type" value="Genomic_DNA"/>
</dbReference>
<organism evidence="1 2">
    <name type="scientific">Nocardia sputorum</name>
    <dbReference type="NCBI Taxonomy" id="2984338"/>
    <lineage>
        <taxon>Bacteria</taxon>
        <taxon>Bacillati</taxon>
        <taxon>Actinomycetota</taxon>
        <taxon>Actinomycetes</taxon>
        <taxon>Mycobacteriales</taxon>
        <taxon>Nocardiaceae</taxon>
        <taxon>Nocardia</taxon>
    </lineage>
</organism>
<protein>
    <submittedName>
        <fullName evidence="1">Uncharacterized protein</fullName>
    </submittedName>
</protein>
<keyword evidence="2" id="KW-1185">Reference proteome</keyword>
<name>A0ABM8D169_9NOCA</name>